<evidence type="ECO:0000313" key="1">
    <source>
        <dbReference type="EMBL" id="KAJ0018925.1"/>
    </source>
</evidence>
<organism evidence="1 2">
    <name type="scientific">Pistacia integerrima</name>
    <dbReference type="NCBI Taxonomy" id="434235"/>
    <lineage>
        <taxon>Eukaryota</taxon>
        <taxon>Viridiplantae</taxon>
        <taxon>Streptophyta</taxon>
        <taxon>Embryophyta</taxon>
        <taxon>Tracheophyta</taxon>
        <taxon>Spermatophyta</taxon>
        <taxon>Magnoliopsida</taxon>
        <taxon>eudicotyledons</taxon>
        <taxon>Gunneridae</taxon>
        <taxon>Pentapetalae</taxon>
        <taxon>rosids</taxon>
        <taxon>malvids</taxon>
        <taxon>Sapindales</taxon>
        <taxon>Anacardiaceae</taxon>
        <taxon>Pistacia</taxon>
    </lineage>
</organism>
<accession>A0ACC0XLB4</accession>
<comment type="caution">
    <text evidence="1">The sequence shown here is derived from an EMBL/GenBank/DDBJ whole genome shotgun (WGS) entry which is preliminary data.</text>
</comment>
<reference evidence="2" key="1">
    <citation type="journal article" date="2023" name="G3 (Bethesda)">
        <title>Genome assembly and association tests identify interacting loci associated with vigor, precocity, and sex in interspecific pistachio rootstocks.</title>
        <authorList>
            <person name="Palmer W."/>
            <person name="Jacygrad E."/>
            <person name="Sagayaradj S."/>
            <person name="Cavanaugh K."/>
            <person name="Han R."/>
            <person name="Bertier L."/>
            <person name="Beede B."/>
            <person name="Kafkas S."/>
            <person name="Golino D."/>
            <person name="Preece J."/>
            <person name="Michelmore R."/>
        </authorList>
    </citation>
    <scope>NUCLEOTIDE SEQUENCE [LARGE SCALE GENOMIC DNA]</scope>
</reference>
<gene>
    <name evidence="1" type="ORF">Pint_10099</name>
</gene>
<dbReference type="EMBL" id="CM047747">
    <property type="protein sequence ID" value="KAJ0018925.1"/>
    <property type="molecule type" value="Genomic_DNA"/>
</dbReference>
<proteinExistence type="predicted"/>
<sequence>MWDTYPEVLATQSCMMESSKISPF</sequence>
<name>A0ACC0XLB4_9ROSI</name>
<keyword evidence="2" id="KW-1185">Reference proteome</keyword>
<dbReference type="Proteomes" id="UP001163603">
    <property type="component" value="Chromosome 12"/>
</dbReference>
<evidence type="ECO:0000313" key="2">
    <source>
        <dbReference type="Proteomes" id="UP001163603"/>
    </source>
</evidence>
<protein>
    <submittedName>
        <fullName evidence="1">Uncharacterized protein</fullName>
    </submittedName>
</protein>